<dbReference type="PANTHER" id="PTHR12486">
    <property type="entry name" value="APRATAXIN-RELATED"/>
    <property type="match status" value="1"/>
</dbReference>
<name>A0A061AZB7_RHOTO</name>
<dbReference type="OrthoDB" id="3512845at2759"/>
<dbReference type="GO" id="GO:0003697">
    <property type="term" value="F:single-stranded DNA binding"/>
    <property type="evidence" value="ECO:0007669"/>
    <property type="project" value="TreeGrafter"/>
</dbReference>
<gene>
    <name evidence="3" type="ORF">RHTO0S_05e06854g</name>
</gene>
<dbReference type="SUPFAM" id="SSF54197">
    <property type="entry name" value="HIT-like"/>
    <property type="match status" value="1"/>
</dbReference>
<dbReference type="GO" id="GO:0000012">
    <property type="term" value="P:single strand break repair"/>
    <property type="evidence" value="ECO:0007669"/>
    <property type="project" value="TreeGrafter"/>
</dbReference>
<sequence>MGSRAGWDRVLEDYAKLKRPEKELPPGVWVTSDEKTLTIFDGYEKAKYHLLIMPRVPFPLESGDTVPASHLVNLASLLKSPHALEVLKVLERQADEVKDMIRDEMEKEEGWSWDLRIGFHAVESMRHVHLHVISSDMLSPKLKNKKHWNSFHPTLGYFLHLSDVIREVEGGGYVLDSRASYEALLKEPLISTYPPYETFRTIPDLQRHLQREWEKEGRRRKQAPGQPGAASKEG</sequence>
<dbReference type="GO" id="GO:0033699">
    <property type="term" value="F:DNA 5'-adenosine monophosphate hydrolase activity"/>
    <property type="evidence" value="ECO:0007669"/>
    <property type="project" value="TreeGrafter"/>
</dbReference>
<dbReference type="InterPro" id="IPR036265">
    <property type="entry name" value="HIT-like_sf"/>
</dbReference>
<evidence type="ECO:0000313" key="3">
    <source>
        <dbReference type="EMBL" id="CDR40745.1"/>
    </source>
</evidence>
<dbReference type="Pfam" id="PF16278">
    <property type="entry name" value="zf-C2HE"/>
    <property type="match status" value="1"/>
</dbReference>
<dbReference type="EMBL" id="LK052940">
    <property type="protein sequence ID" value="CDR40745.1"/>
    <property type="molecule type" value="Genomic_DNA"/>
</dbReference>
<dbReference type="GO" id="GO:0005634">
    <property type="term" value="C:nucleus"/>
    <property type="evidence" value="ECO:0007669"/>
    <property type="project" value="TreeGrafter"/>
</dbReference>
<dbReference type="InterPro" id="IPR032566">
    <property type="entry name" value="Znf-C2HE"/>
</dbReference>
<dbReference type="GO" id="GO:1990165">
    <property type="term" value="F:single-strand break-containing DNA binding"/>
    <property type="evidence" value="ECO:0007669"/>
    <property type="project" value="TreeGrafter"/>
</dbReference>
<dbReference type="PANTHER" id="PTHR12486:SF4">
    <property type="entry name" value="APRATAXIN"/>
    <property type="match status" value="1"/>
</dbReference>
<dbReference type="GO" id="GO:0030983">
    <property type="term" value="F:mismatched DNA binding"/>
    <property type="evidence" value="ECO:0007669"/>
    <property type="project" value="TreeGrafter"/>
</dbReference>
<dbReference type="Pfam" id="PF11969">
    <property type="entry name" value="DcpS_C"/>
    <property type="match status" value="1"/>
</dbReference>
<accession>A0A061AZB7</accession>
<organism evidence="3">
    <name type="scientific">Rhodotorula toruloides</name>
    <name type="common">Yeast</name>
    <name type="synonym">Rhodosporidium toruloides</name>
    <dbReference type="NCBI Taxonomy" id="5286"/>
    <lineage>
        <taxon>Eukaryota</taxon>
        <taxon>Fungi</taxon>
        <taxon>Dikarya</taxon>
        <taxon>Basidiomycota</taxon>
        <taxon>Pucciniomycotina</taxon>
        <taxon>Microbotryomycetes</taxon>
        <taxon>Sporidiobolales</taxon>
        <taxon>Sporidiobolaceae</taxon>
        <taxon>Rhodotorula</taxon>
    </lineage>
</organism>
<feature type="region of interest" description="Disordered" evidence="1">
    <location>
        <begin position="212"/>
        <end position="234"/>
    </location>
</feature>
<evidence type="ECO:0000256" key="1">
    <source>
        <dbReference type="SAM" id="MobiDB-lite"/>
    </source>
</evidence>
<protein>
    <submittedName>
        <fullName evidence="3">RHTO0S05e06854g1_1</fullName>
    </submittedName>
</protein>
<dbReference type="Gene3D" id="3.30.428.10">
    <property type="entry name" value="HIT-like"/>
    <property type="match status" value="1"/>
</dbReference>
<dbReference type="GO" id="GO:0003725">
    <property type="term" value="F:double-stranded RNA binding"/>
    <property type="evidence" value="ECO:0007669"/>
    <property type="project" value="TreeGrafter"/>
</dbReference>
<feature type="domain" description="Aprataxin C2HE/C2H2/C2HC zinc finger" evidence="2">
    <location>
        <begin position="154"/>
        <end position="215"/>
    </location>
</feature>
<reference evidence="3" key="1">
    <citation type="journal article" date="2014" name="Genome Announc.">
        <title>Draft genome sequence of Rhodosporidium toruloides CECT1137, an oleaginous yeast of biotechnological interest.</title>
        <authorList>
            <person name="Morin N."/>
            <person name="Calcas X."/>
            <person name="Devillers H."/>
            <person name="Durrens P."/>
            <person name="Sherman D.J."/>
            <person name="Nicaud J.-M."/>
            <person name="Neuveglise C."/>
        </authorList>
    </citation>
    <scope>NUCLEOTIDE SEQUENCE</scope>
    <source>
        <strain evidence="3">CECT1137</strain>
    </source>
</reference>
<proteinExistence type="predicted"/>
<evidence type="ECO:0000259" key="2">
    <source>
        <dbReference type="Pfam" id="PF16278"/>
    </source>
</evidence>
<dbReference type="AlphaFoldDB" id="A0A061AZB7"/>